<dbReference type="Pfam" id="PF17836">
    <property type="entry name" value="PglD_N"/>
    <property type="match status" value="1"/>
</dbReference>
<evidence type="ECO:0000256" key="1">
    <source>
        <dbReference type="PIRSR" id="PIRSR620019-1"/>
    </source>
</evidence>
<dbReference type="InterPro" id="IPR041561">
    <property type="entry name" value="PglD_N"/>
</dbReference>
<accession>A0A3L7JZX6</accession>
<feature type="binding site" evidence="2">
    <location>
        <position position="144"/>
    </location>
    <ligand>
        <name>acetyl-CoA</name>
        <dbReference type="ChEBI" id="CHEBI:57288"/>
    </ligand>
</feature>
<evidence type="ECO:0000313" key="5">
    <source>
        <dbReference type="Proteomes" id="UP000276770"/>
    </source>
</evidence>
<keyword evidence="5" id="KW-1185">Reference proteome</keyword>
<dbReference type="InterPro" id="IPR020019">
    <property type="entry name" value="AcTrfase_PglD-like"/>
</dbReference>
<keyword evidence="4" id="KW-0808">Transferase</keyword>
<dbReference type="EMBL" id="RCVZ01000004">
    <property type="protein sequence ID" value="RLQ96347.1"/>
    <property type="molecule type" value="Genomic_DNA"/>
</dbReference>
<feature type="site" description="Increases basicity of active site His" evidence="1">
    <location>
        <position position="136"/>
    </location>
</feature>
<dbReference type="PANTHER" id="PTHR43300:SF7">
    <property type="entry name" value="UDP-N-ACETYLBACILLOSAMINE N-ACETYLTRANSFERASE"/>
    <property type="match status" value="1"/>
</dbReference>
<dbReference type="CDD" id="cd03360">
    <property type="entry name" value="LbH_AT_putative"/>
    <property type="match status" value="1"/>
</dbReference>
<gene>
    <name evidence="4" type="ORF">D9X91_08315</name>
</gene>
<dbReference type="GO" id="GO:0016740">
    <property type="term" value="F:transferase activity"/>
    <property type="evidence" value="ECO:0007669"/>
    <property type="project" value="UniProtKB-KW"/>
</dbReference>
<dbReference type="Gene3D" id="2.160.10.10">
    <property type="entry name" value="Hexapeptide repeat proteins"/>
    <property type="match status" value="1"/>
</dbReference>
<reference evidence="4 5" key="1">
    <citation type="submission" date="2018-10" db="EMBL/GenBank/DDBJ databases">
        <title>Falsibacillus sp. genome draft.</title>
        <authorList>
            <person name="Shi S."/>
        </authorList>
    </citation>
    <scope>NUCLEOTIDE SEQUENCE [LARGE SCALE GENOMIC DNA]</scope>
    <source>
        <strain evidence="4 5">GY 10110</strain>
    </source>
</reference>
<dbReference type="AlphaFoldDB" id="A0A3L7JZX6"/>
<evidence type="ECO:0000259" key="3">
    <source>
        <dbReference type="Pfam" id="PF17836"/>
    </source>
</evidence>
<dbReference type="PANTHER" id="PTHR43300">
    <property type="entry name" value="ACETYLTRANSFERASE"/>
    <property type="match status" value="1"/>
</dbReference>
<dbReference type="InterPro" id="IPR050179">
    <property type="entry name" value="Trans_hexapeptide_repeat"/>
</dbReference>
<dbReference type="InterPro" id="IPR001451">
    <property type="entry name" value="Hexapep"/>
</dbReference>
<feature type="domain" description="PglD N-terminal" evidence="3">
    <location>
        <begin position="2"/>
        <end position="80"/>
    </location>
</feature>
<feature type="active site" description="Proton acceptor" evidence="1">
    <location>
        <position position="135"/>
    </location>
</feature>
<dbReference type="Pfam" id="PF00132">
    <property type="entry name" value="Hexapep"/>
    <property type="match status" value="1"/>
</dbReference>
<dbReference type="RefSeq" id="WP_121680199.1">
    <property type="nucleotide sequence ID" value="NZ_RCVZ01000004.1"/>
</dbReference>
<proteinExistence type="predicted"/>
<dbReference type="OrthoDB" id="9794407at2"/>
<dbReference type="Proteomes" id="UP000276770">
    <property type="component" value="Unassembled WGS sequence"/>
</dbReference>
<dbReference type="InterPro" id="IPR011004">
    <property type="entry name" value="Trimer_LpxA-like_sf"/>
</dbReference>
<evidence type="ECO:0000313" key="4">
    <source>
        <dbReference type="EMBL" id="RLQ96347.1"/>
    </source>
</evidence>
<dbReference type="Gene3D" id="3.40.50.20">
    <property type="match status" value="1"/>
</dbReference>
<sequence>MNIAVIGAGGHSRVIQELIGINGFQLIGLFDDKFEDDHYFQNLYTGPISSTKKIKVKFSEVKFIIAIGDNRNRKLIFERLQLDEDDYISLIHPSAIVSRSAKIGNGTVIMPRSVINAEARIGAHVIINTSSIIEHDTMLDSFVHISPNAVLTGGVKVREGAHVGASATFIPCTNAGEWSTIGAGAVVNQDIPPYHTAVGIPAKVIKNIGRNIPC</sequence>
<comment type="caution">
    <text evidence="4">The sequence shown here is derived from an EMBL/GenBank/DDBJ whole genome shotgun (WGS) entry which is preliminary data.</text>
</comment>
<evidence type="ECO:0000256" key="2">
    <source>
        <dbReference type="PIRSR" id="PIRSR620019-2"/>
    </source>
</evidence>
<feature type="binding site" evidence="2">
    <location>
        <position position="68"/>
    </location>
    <ligand>
        <name>substrate</name>
    </ligand>
</feature>
<dbReference type="SUPFAM" id="SSF51161">
    <property type="entry name" value="Trimeric LpxA-like enzymes"/>
    <property type="match status" value="1"/>
</dbReference>
<organism evidence="4 5">
    <name type="scientific">Falsibacillus albus</name>
    <dbReference type="NCBI Taxonomy" id="2478915"/>
    <lineage>
        <taxon>Bacteria</taxon>
        <taxon>Bacillati</taxon>
        <taxon>Bacillota</taxon>
        <taxon>Bacilli</taxon>
        <taxon>Bacillales</taxon>
        <taxon>Bacillaceae</taxon>
        <taxon>Falsibacillus</taxon>
    </lineage>
</organism>
<protein>
    <submittedName>
        <fullName evidence="4">Acetyltransferase</fullName>
    </submittedName>
</protein>
<dbReference type="NCBIfam" id="TIGR03570">
    <property type="entry name" value="NeuD_NnaD"/>
    <property type="match status" value="1"/>
</dbReference>
<name>A0A3L7JZX6_9BACI</name>